<dbReference type="FunFam" id="3.10.50.40:FF:000025">
    <property type="entry name" value="Peptidylprolyl isomerase"/>
    <property type="match status" value="1"/>
</dbReference>
<evidence type="ECO:0000313" key="8">
    <source>
        <dbReference type="EMBL" id="KAL1498739.1"/>
    </source>
</evidence>
<evidence type="ECO:0000256" key="4">
    <source>
        <dbReference type="ARBA" id="ARBA00023235"/>
    </source>
</evidence>
<keyword evidence="9" id="KW-1185">Reference proteome</keyword>
<comment type="caution">
    <text evidence="8">The sequence shown here is derived from an EMBL/GenBank/DDBJ whole genome shotgun (WGS) entry which is preliminary data.</text>
</comment>
<dbReference type="PROSITE" id="PS50059">
    <property type="entry name" value="FKBP_PPIASE"/>
    <property type="match status" value="1"/>
</dbReference>
<dbReference type="GO" id="GO:0005737">
    <property type="term" value="C:cytoplasm"/>
    <property type="evidence" value="ECO:0007669"/>
    <property type="project" value="TreeGrafter"/>
</dbReference>
<evidence type="ECO:0000313" key="9">
    <source>
        <dbReference type="Proteomes" id="UP001515480"/>
    </source>
</evidence>
<dbReference type="Proteomes" id="UP001515480">
    <property type="component" value="Unassembled WGS sequence"/>
</dbReference>
<feature type="signal peptide" evidence="6">
    <location>
        <begin position="1"/>
        <end position="16"/>
    </location>
</feature>
<dbReference type="EC" id="5.2.1.8" evidence="2 5"/>
<keyword evidence="4 5" id="KW-0413">Isomerase</keyword>
<evidence type="ECO:0000256" key="3">
    <source>
        <dbReference type="ARBA" id="ARBA00023110"/>
    </source>
</evidence>
<sequence length="122" mass="12989">MHSIYALLGLLAVASAGTTKTTITPGNGVKPTKGQQVEVHYTGTLKSGKKFDSSRDRNQKFVFTLGVGQVIKCWDEGVAQMSVGERATLDCTADVAYGVRGAGGVIPPNADLVFDVELFHFK</sequence>
<dbReference type="PANTHER" id="PTHR10516">
    <property type="entry name" value="PEPTIDYL-PROLYL CIS-TRANS ISOMERASE"/>
    <property type="match status" value="1"/>
</dbReference>
<feature type="chain" id="PRO_5044250865" description="peptidylprolyl isomerase" evidence="6">
    <location>
        <begin position="17"/>
        <end position="122"/>
    </location>
</feature>
<dbReference type="PANTHER" id="PTHR10516:SF443">
    <property type="entry name" value="FK506-BINDING PROTEIN 59-RELATED"/>
    <property type="match status" value="1"/>
</dbReference>
<accession>A0AB34IF08</accession>
<comment type="catalytic activity">
    <reaction evidence="1 5">
        <text>[protein]-peptidylproline (omega=180) = [protein]-peptidylproline (omega=0)</text>
        <dbReference type="Rhea" id="RHEA:16237"/>
        <dbReference type="Rhea" id="RHEA-COMP:10747"/>
        <dbReference type="Rhea" id="RHEA-COMP:10748"/>
        <dbReference type="ChEBI" id="CHEBI:83833"/>
        <dbReference type="ChEBI" id="CHEBI:83834"/>
        <dbReference type="EC" id="5.2.1.8"/>
    </reaction>
</comment>
<organism evidence="8 9">
    <name type="scientific">Prymnesium parvum</name>
    <name type="common">Toxic golden alga</name>
    <dbReference type="NCBI Taxonomy" id="97485"/>
    <lineage>
        <taxon>Eukaryota</taxon>
        <taxon>Haptista</taxon>
        <taxon>Haptophyta</taxon>
        <taxon>Prymnesiophyceae</taxon>
        <taxon>Prymnesiales</taxon>
        <taxon>Prymnesiaceae</taxon>
        <taxon>Prymnesium</taxon>
    </lineage>
</organism>
<dbReference type="EMBL" id="JBGBPQ010000027">
    <property type="protein sequence ID" value="KAL1498739.1"/>
    <property type="molecule type" value="Genomic_DNA"/>
</dbReference>
<dbReference type="AlphaFoldDB" id="A0AB34IF08"/>
<evidence type="ECO:0000256" key="6">
    <source>
        <dbReference type="SAM" id="SignalP"/>
    </source>
</evidence>
<evidence type="ECO:0000256" key="2">
    <source>
        <dbReference type="ARBA" id="ARBA00013194"/>
    </source>
</evidence>
<name>A0AB34IF08_PRYPA</name>
<evidence type="ECO:0000259" key="7">
    <source>
        <dbReference type="PROSITE" id="PS50059"/>
    </source>
</evidence>
<evidence type="ECO:0000256" key="5">
    <source>
        <dbReference type="PROSITE-ProRule" id="PRU00277"/>
    </source>
</evidence>
<dbReference type="SUPFAM" id="SSF54534">
    <property type="entry name" value="FKBP-like"/>
    <property type="match status" value="1"/>
</dbReference>
<proteinExistence type="predicted"/>
<evidence type="ECO:0000256" key="1">
    <source>
        <dbReference type="ARBA" id="ARBA00000971"/>
    </source>
</evidence>
<dbReference type="GO" id="GO:0003755">
    <property type="term" value="F:peptidyl-prolyl cis-trans isomerase activity"/>
    <property type="evidence" value="ECO:0007669"/>
    <property type="project" value="UniProtKB-KW"/>
</dbReference>
<dbReference type="InterPro" id="IPR050689">
    <property type="entry name" value="FKBP-type_PPIase"/>
</dbReference>
<keyword evidence="3 5" id="KW-0697">Rotamase</keyword>
<dbReference type="InterPro" id="IPR001179">
    <property type="entry name" value="PPIase_FKBP_dom"/>
</dbReference>
<dbReference type="Gene3D" id="3.10.50.40">
    <property type="match status" value="1"/>
</dbReference>
<gene>
    <name evidence="8" type="ORF">AB1Y20_014049</name>
</gene>
<protein>
    <recommendedName>
        <fullName evidence="2 5">peptidylprolyl isomerase</fullName>
        <ecNumber evidence="2 5">5.2.1.8</ecNumber>
    </recommendedName>
</protein>
<dbReference type="InterPro" id="IPR046357">
    <property type="entry name" value="PPIase_dom_sf"/>
</dbReference>
<reference evidence="8 9" key="1">
    <citation type="journal article" date="2024" name="Science">
        <title>Giant polyketide synthase enzymes in the biosynthesis of giant marine polyether toxins.</title>
        <authorList>
            <person name="Fallon T.R."/>
            <person name="Shende V.V."/>
            <person name="Wierzbicki I.H."/>
            <person name="Pendleton A.L."/>
            <person name="Watervoot N.F."/>
            <person name="Auber R.P."/>
            <person name="Gonzalez D.J."/>
            <person name="Wisecaver J.H."/>
            <person name="Moore B.S."/>
        </authorList>
    </citation>
    <scope>NUCLEOTIDE SEQUENCE [LARGE SCALE GENOMIC DNA]</scope>
    <source>
        <strain evidence="8 9">12B1</strain>
    </source>
</reference>
<dbReference type="Pfam" id="PF00254">
    <property type="entry name" value="FKBP_C"/>
    <property type="match status" value="1"/>
</dbReference>
<keyword evidence="6" id="KW-0732">Signal</keyword>
<feature type="domain" description="PPIase FKBP-type" evidence="7">
    <location>
        <begin position="34"/>
        <end position="122"/>
    </location>
</feature>